<organism evidence="1 2">
    <name type="scientific">Phytomonospora endophytica</name>
    <dbReference type="NCBI Taxonomy" id="714109"/>
    <lineage>
        <taxon>Bacteria</taxon>
        <taxon>Bacillati</taxon>
        <taxon>Actinomycetota</taxon>
        <taxon>Actinomycetes</taxon>
        <taxon>Micromonosporales</taxon>
        <taxon>Micromonosporaceae</taxon>
        <taxon>Phytomonospora</taxon>
    </lineage>
</organism>
<dbReference type="RefSeq" id="WP_184792261.1">
    <property type="nucleotide sequence ID" value="NZ_BONT01000051.1"/>
</dbReference>
<comment type="caution">
    <text evidence="1">The sequence shown here is derived from an EMBL/GenBank/DDBJ whole genome shotgun (WGS) entry which is preliminary data.</text>
</comment>
<gene>
    <name evidence="1" type="ORF">HNR73_007060</name>
</gene>
<evidence type="ECO:0000313" key="2">
    <source>
        <dbReference type="Proteomes" id="UP000548476"/>
    </source>
</evidence>
<dbReference type="Proteomes" id="UP000548476">
    <property type="component" value="Unassembled WGS sequence"/>
</dbReference>
<reference evidence="1 2" key="1">
    <citation type="submission" date="2020-08" db="EMBL/GenBank/DDBJ databases">
        <title>Genomic Encyclopedia of Type Strains, Phase IV (KMG-IV): sequencing the most valuable type-strain genomes for metagenomic binning, comparative biology and taxonomic classification.</title>
        <authorList>
            <person name="Goeker M."/>
        </authorList>
    </citation>
    <scope>NUCLEOTIDE SEQUENCE [LARGE SCALE GENOMIC DNA]</scope>
    <source>
        <strain evidence="1 2">YIM 65646</strain>
    </source>
</reference>
<sequence length="107" mass="11496">MTDEVRADPVELAVLSQAVLMVAYRVRSELPRGWSGVLVPSSAFGNTNAAESLAVDYGDAIETAGRAVEDLTGVLDGDADRLLRIAFAYKQTDDEEMERHESVGLPG</sequence>
<protein>
    <submittedName>
        <fullName evidence="1">Uncharacterized protein</fullName>
    </submittedName>
</protein>
<proteinExistence type="predicted"/>
<keyword evidence="2" id="KW-1185">Reference proteome</keyword>
<accession>A0A841G379</accession>
<dbReference type="AlphaFoldDB" id="A0A841G379"/>
<evidence type="ECO:0000313" key="1">
    <source>
        <dbReference type="EMBL" id="MBB6039169.1"/>
    </source>
</evidence>
<name>A0A841G379_9ACTN</name>
<dbReference type="EMBL" id="JACHGT010000020">
    <property type="protein sequence ID" value="MBB6039169.1"/>
    <property type="molecule type" value="Genomic_DNA"/>
</dbReference>